<dbReference type="RefSeq" id="WP_160919952.1">
    <property type="nucleotide sequence ID" value="NZ_WMEY01000004.1"/>
</dbReference>
<dbReference type="AlphaFoldDB" id="A0A845F134"/>
<gene>
    <name evidence="2" type="ORF">GLW07_14220</name>
</gene>
<dbReference type="PANTHER" id="PTHR40082">
    <property type="entry name" value="BLR5956 PROTEIN"/>
    <property type="match status" value="1"/>
</dbReference>
<keyword evidence="2" id="KW-0456">Lyase</keyword>
<sequence>MGLKDKRIAVTGGRKGEEIRTLIEKQGGKAFIRPAQGTVFTNEAHVVQSIQEIIENPPQLLIFTTGMGEKRMAELAEANGLGKPYEQLLRAVPIAVRGTKTFQHFKQKGITPGTVADRGTMHQLEESLAIENQSIALQMHGENVPTFIKTLEQANNNVRTIYPYEHTPPEEAVVEQLVEEIESGLLDAVAFTSAIQVRYFFDYVENKKKKNAILSLLNDEVLPVAVGEVTEEHLKEHGVERVLTPTTPRMGAMVMAMSKYYQE</sequence>
<dbReference type="CDD" id="cd06578">
    <property type="entry name" value="HemD"/>
    <property type="match status" value="1"/>
</dbReference>
<organism evidence="2 3">
    <name type="scientific">Guptibacillus hwajinpoensis</name>
    <dbReference type="NCBI Taxonomy" id="208199"/>
    <lineage>
        <taxon>Bacteria</taxon>
        <taxon>Bacillati</taxon>
        <taxon>Bacillota</taxon>
        <taxon>Bacilli</taxon>
        <taxon>Bacillales</taxon>
        <taxon>Guptibacillaceae</taxon>
        <taxon>Guptibacillus</taxon>
    </lineage>
</organism>
<dbReference type="Proteomes" id="UP000447833">
    <property type="component" value="Unassembled WGS sequence"/>
</dbReference>
<comment type="caution">
    <text evidence="2">The sequence shown here is derived from an EMBL/GenBank/DDBJ whole genome shotgun (WGS) entry which is preliminary data.</text>
</comment>
<evidence type="ECO:0000259" key="1">
    <source>
        <dbReference type="Pfam" id="PF02602"/>
    </source>
</evidence>
<reference evidence="2 3" key="1">
    <citation type="submission" date="2019-11" db="EMBL/GenBank/DDBJ databases">
        <title>Genome sequences of 17 halophilic strains isolated from different environments.</title>
        <authorList>
            <person name="Furrow R.E."/>
        </authorList>
    </citation>
    <scope>NUCLEOTIDE SEQUENCE [LARGE SCALE GENOMIC DNA]</scope>
    <source>
        <strain evidence="2 3">22506_14_FS</strain>
    </source>
</reference>
<dbReference type="NCBIfam" id="NF004584">
    <property type="entry name" value="PRK05928.2-1"/>
    <property type="match status" value="1"/>
</dbReference>
<evidence type="ECO:0000313" key="3">
    <source>
        <dbReference type="Proteomes" id="UP000447833"/>
    </source>
</evidence>
<dbReference type="InterPro" id="IPR003754">
    <property type="entry name" value="4pyrrol_synth_uPrphyn_synth"/>
</dbReference>
<protein>
    <submittedName>
        <fullName evidence="2">Uroporphyrinogen-III synthase</fullName>
        <ecNumber evidence="2">4.2.1.75</ecNumber>
    </submittedName>
</protein>
<dbReference type="PANTHER" id="PTHR40082:SF1">
    <property type="entry name" value="BLR5956 PROTEIN"/>
    <property type="match status" value="1"/>
</dbReference>
<evidence type="ECO:0000313" key="2">
    <source>
        <dbReference type="EMBL" id="MYL64510.1"/>
    </source>
</evidence>
<dbReference type="SUPFAM" id="SSF69618">
    <property type="entry name" value="HemD-like"/>
    <property type="match status" value="1"/>
</dbReference>
<proteinExistence type="predicted"/>
<accession>A0A845F134</accession>
<dbReference type="InterPro" id="IPR039793">
    <property type="entry name" value="UROS/Hem4"/>
</dbReference>
<dbReference type="GO" id="GO:0006780">
    <property type="term" value="P:uroporphyrinogen III biosynthetic process"/>
    <property type="evidence" value="ECO:0007669"/>
    <property type="project" value="InterPro"/>
</dbReference>
<dbReference type="Gene3D" id="3.40.50.10090">
    <property type="match status" value="2"/>
</dbReference>
<name>A0A845F134_9BACL</name>
<dbReference type="EC" id="4.2.1.75" evidence="2"/>
<dbReference type="Pfam" id="PF02602">
    <property type="entry name" value="HEM4"/>
    <property type="match status" value="1"/>
</dbReference>
<dbReference type="EMBL" id="WMEY01000004">
    <property type="protein sequence ID" value="MYL64510.1"/>
    <property type="molecule type" value="Genomic_DNA"/>
</dbReference>
<dbReference type="InterPro" id="IPR036108">
    <property type="entry name" value="4pyrrol_syn_uPrphyn_synt_sf"/>
</dbReference>
<feature type="domain" description="Tetrapyrrole biosynthesis uroporphyrinogen III synthase" evidence="1">
    <location>
        <begin position="18"/>
        <end position="254"/>
    </location>
</feature>
<dbReference type="GO" id="GO:0004852">
    <property type="term" value="F:uroporphyrinogen-III synthase activity"/>
    <property type="evidence" value="ECO:0007669"/>
    <property type="project" value="UniProtKB-EC"/>
</dbReference>